<accession>A0ABR9R0R9</accession>
<organism evidence="2 3">
    <name type="scientific">Gemmiger gallinarum</name>
    <dbReference type="NCBI Taxonomy" id="2779354"/>
    <lineage>
        <taxon>Bacteria</taxon>
        <taxon>Bacillati</taxon>
        <taxon>Bacillota</taxon>
        <taxon>Clostridia</taxon>
        <taxon>Eubacteriales</taxon>
        <taxon>Gemmiger</taxon>
    </lineage>
</organism>
<feature type="transmembrane region" description="Helical" evidence="1">
    <location>
        <begin position="81"/>
        <end position="102"/>
    </location>
</feature>
<evidence type="ECO:0000313" key="3">
    <source>
        <dbReference type="Proteomes" id="UP000768567"/>
    </source>
</evidence>
<comment type="caution">
    <text evidence="2">The sequence shown here is derived from an EMBL/GenBank/DDBJ whole genome shotgun (WGS) entry which is preliminary data.</text>
</comment>
<feature type="transmembrane region" description="Helical" evidence="1">
    <location>
        <begin position="55"/>
        <end position="74"/>
    </location>
</feature>
<evidence type="ECO:0000256" key="1">
    <source>
        <dbReference type="SAM" id="Phobius"/>
    </source>
</evidence>
<gene>
    <name evidence="2" type="ORF">INF35_02725</name>
</gene>
<dbReference type="EMBL" id="JADCKC010000001">
    <property type="protein sequence ID" value="MBE5036705.1"/>
    <property type="molecule type" value="Genomic_DNA"/>
</dbReference>
<dbReference type="RefSeq" id="WP_193499995.1">
    <property type="nucleotide sequence ID" value="NZ_JADCKC010000001.1"/>
</dbReference>
<keyword evidence="1" id="KW-1133">Transmembrane helix</keyword>
<keyword evidence="1" id="KW-0472">Membrane</keyword>
<protein>
    <submittedName>
        <fullName evidence="2">Uncharacterized protein</fullName>
    </submittedName>
</protein>
<dbReference type="Proteomes" id="UP000768567">
    <property type="component" value="Unassembled WGS sequence"/>
</dbReference>
<name>A0ABR9R0R9_9FIRM</name>
<keyword evidence="3" id="KW-1185">Reference proteome</keyword>
<evidence type="ECO:0000313" key="2">
    <source>
        <dbReference type="EMBL" id="MBE5036705.1"/>
    </source>
</evidence>
<reference evidence="2 3" key="1">
    <citation type="submission" date="2020-10" db="EMBL/GenBank/DDBJ databases">
        <title>ChiBAC.</title>
        <authorList>
            <person name="Zenner C."/>
            <person name="Hitch T.C.A."/>
            <person name="Clavel T."/>
        </authorList>
    </citation>
    <scope>NUCLEOTIDE SEQUENCE [LARGE SCALE GENOMIC DNA]</scope>
    <source>
        <strain evidence="2 3">DSM 109015</strain>
    </source>
</reference>
<keyword evidence="1" id="KW-0812">Transmembrane</keyword>
<feature type="transmembrane region" description="Helical" evidence="1">
    <location>
        <begin position="12"/>
        <end position="35"/>
    </location>
</feature>
<sequence>MKLRVNTLWRVPVFCVLAGIVCYYLTVYLNVFYAVKTVGEDGSISVSTDPVRAAIFQGVLFAVGLVVGGLFLFRAMSKTEIAVSAAIAVALEAALSGLLYAASQFSPTAVVWLLPLTQWTGALGSVLTRITQVPAVSWIGMLAPFLFVPFGRGSAK</sequence>
<proteinExistence type="predicted"/>
<feature type="transmembrane region" description="Helical" evidence="1">
    <location>
        <begin position="122"/>
        <end position="148"/>
    </location>
</feature>